<dbReference type="EMBL" id="JALBWM010000170">
    <property type="protein sequence ID" value="MCO1336655.1"/>
    <property type="molecule type" value="Genomic_DNA"/>
</dbReference>
<evidence type="ECO:0008006" key="3">
    <source>
        <dbReference type="Google" id="ProtNLM"/>
    </source>
</evidence>
<keyword evidence="2" id="KW-1185">Reference proteome</keyword>
<dbReference type="RefSeq" id="WP_252472459.1">
    <property type="nucleotide sequence ID" value="NZ_JALBWM010000170.1"/>
</dbReference>
<dbReference type="Proteomes" id="UP001139028">
    <property type="component" value="Unassembled WGS sequence"/>
</dbReference>
<comment type="caution">
    <text evidence="1">The sequence shown here is derived from an EMBL/GenBank/DDBJ whole genome shotgun (WGS) entry which is preliminary data.</text>
</comment>
<proteinExistence type="predicted"/>
<evidence type="ECO:0000313" key="2">
    <source>
        <dbReference type="Proteomes" id="UP001139028"/>
    </source>
</evidence>
<dbReference type="Gene3D" id="3.20.20.100">
    <property type="entry name" value="NADP-dependent oxidoreductase domain"/>
    <property type="match status" value="1"/>
</dbReference>
<reference evidence="1" key="1">
    <citation type="journal article" date="2022" name="Arch. Microbiol.">
        <title>Microbulbifer okhotskensis sp. nov., isolated from a deep bottom sediment of the Okhotsk Sea.</title>
        <authorList>
            <person name="Romanenko L."/>
            <person name="Kurilenko V."/>
            <person name="Otstavnykh N."/>
            <person name="Velansky P."/>
            <person name="Isaeva M."/>
            <person name="Mikhailov V."/>
        </authorList>
    </citation>
    <scope>NUCLEOTIDE SEQUENCE</scope>
    <source>
        <strain evidence="1">OS29</strain>
    </source>
</reference>
<dbReference type="SUPFAM" id="SSF51430">
    <property type="entry name" value="NAD(P)-linked oxidoreductase"/>
    <property type="match status" value="1"/>
</dbReference>
<name>A0A9X2ERW8_9GAMM</name>
<gene>
    <name evidence="1" type="ORF">MO867_20220</name>
</gene>
<dbReference type="AlphaFoldDB" id="A0A9X2ERW8"/>
<dbReference type="InterPro" id="IPR036812">
    <property type="entry name" value="NAD(P)_OxRdtase_dom_sf"/>
</dbReference>
<accession>A0A9X2ERW8</accession>
<protein>
    <recommendedName>
        <fullName evidence="3">Aldo/keto reductase family protein</fullName>
    </recommendedName>
</protein>
<evidence type="ECO:0000313" key="1">
    <source>
        <dbReference type="EMBL" id="MCO1336655.1"/>
    </source>
</evidence>
<sequence length="102" mass="11440">MAPWTNRPMAWSCLAGGQIFSGSDTQAMRLLTALREVKDEIGANSIDQAIYTWVRRLPPNPLAIVGSGKIERVESDIESLKYNLSREQRYKIWTASKGCEVP</sequence>
<organism evidence="1 2">
    <name type="scientific">Microbulbifer okhotskensis</name>
    <dbReference type="NCBI Taxonomy" id="2926617"/>
    <lineage>
        <taxon>Bacteria</taxon>
        <taxon>Pseudomonadati</taxon>
        <taxon>Pseudomonadota</taxon>
        <taxon>Gammaproteobacteria</taxon>
        <taxon>Cellvibrionales</taxon>
        <taxon>Microbulbiferaceae</taxon>
        <taxon>Microbulbifer</taxon>
    </lineage>
</organism>